<protein>
    <submittedName>
        <fullName evidence="2">Uncharacterized protein</fullName>
    </submittedName>
</protein>
<feature type="region of interest" description="Disordered" evidence="1">
    <location>
        <begin position="92"/>
        <end position="169"/>
    </location>
</feature>
<evidence type="ECO:0000256" key="1">
    <source>
        <dbReference type="SAM" id="MobiDB-lite"/>
    </source>
</evidence>
<dbReference type="Proteomes" id="UP001194468">
    <property type="component" value="Unassembled WGS sequence"/>
</dbReference>
<reference evidence="2" key="1">
    <citation type="submission" date="2019-10" db="EMBL/GenBank/DDBJ databases">
        <authorList>
            <consortium name="DOE Joint Genome Institute"/>
            <person name="Kuo A."/>
            <person name="Miyauchi S."/>
            <person name="Kiss E."/>
            <person name="Drula E."/>
            <person name="Kohler A."/>
            <person name="Sanchez-Garcia M."/>
            <person name="Andreopoulos B."/>
            <person name="Barry K.W."/>
            <person name="Bonito G."/>
            <person name="Buee M."/>
            <person name="Carver A."/>
            <person name="Chen C."/>
            <person name="Cichocki N."/>
            <person name="Clum A."/>
            <person name="Culley D."/>
            <person name="Crous P.W."/>
            <person name="Fauchery L."/>
            <person name="Girlanda M."/>
            <person name="Hayes R."/>
            <person name="Keri Z."/>
            <person name="LaButti K."/>
            <person name="Lipzen A."/>
            <person name="Lombard V."/>
            <person name="Magnuson J."/>
            <person name="Maillard F."/>
            <person name="Morin E."/>
            <person name="Murat C."/>
            <person name="Nolan M."/>
            <person name="Ohm R."/>
            <person name="Pangilinan J."/>
            <person name="Pereira M."/>
            <person name="Perotto S."/>
            <person name="Peter M."/>
            <person name="Riley R."/>
            <person name="Sitrit Y."/>
            <person name="Stielow B."/>
            <person name="Szollosi G."/>
            <person name="Zifcakova L."/>
            <person name="Stursova M."/>
            <person name="Spatafora J.W."/>
            <person name="Tedersoo L."/>
            <person name="Vaario L.-M."/>
            <person name="Yamada A."/>
            <person name="Yan M."/>
            <person name="Wang P."/>
            <person name="Xu J."/>
            <person name="Bruns T."/>
            <person name="Baldrian P."/>
            <person name="Vilgalys R."/>
            <person name="Henrissat B."/>
            <person name="Grigoriev I.V."/>
            <person name="Hibbett D."/>
            <person name="Nagy L.G."/>
            <person name="Martin F.M."/>
        </authorList>
    </citation>
    <scope>NUCLEOTIDE SEQUENCE</scope>
    <source>
        <strain evidence="2">BED1</strain>
    </source>
</reference>
<reference evidence="2" key="2">
    <citation type="journal article" date="2020" name="Nat. Commun.">
        <title>Large-scale genome sequencing of mycorrhizal fungi provides insights into the early evolution of symbiotic traits.</title>
        <authorList>
            <person name="Miyauchi S."/>
            <person name="Kiss E."/>
            <person name="Kuo A."/>
            <person name="Drula E."/>
            <person name="Kohler A."/>
            <person name="Sanchez-Garcia M."/>
            <person name="Morin E."/>
            <person name="Andreopoulos B."/>
            <person name="Barry K.W."/>
            <person name="Bonito G."/>
            <person name="Buee M."/>
            <person name="Carver A."/>
            <person name="Chen C."/>
            <person name="Cichocki N."/>
            <person name="Clum A."/>
            <person name="Culley D."/>
            <person name="Crous P.W."/>
            <person name="Fauchery L."/>
            <person name="Girlanda M."/>
            <person name="Hayes R.D."/>
            <person name="Keri Z."/>
            <person name="LaButti K."/>
            <person name="Lipzen A."/>
            <person name="Lombard V."/>
            <person name="Magnuson J."/>
            <person name="Maillard F."/>
            <person name="Murat C."/>
            <person name="Nolan M."/>
            <person name="Ohm R.A."/>
            <person name="Pangilinan J."/>
            <person name="Pereira M.F."/>
            <person name="Perotto S."/>
            <person name="Peter M."/>
            <person name="Pfister S."/>
            <person name="Riley R."/>
            <person name="Sitrit Y."/>
            <person name="Stielow J.B."/>
            <person name="Szollosi G."/>
            <person name="Zifcakova L."/>
            <person name="Stursova M."/>
            <person name="Spatafora J.W."/>
            <person name="Tedersoo L."/>
            <person name="Vaario L.M."/>
            <person name="Yamada A."/>
            <person name="Yan M."/>
            <person name="Wang P."/>
            <person name="Xu J."/>
            <person name="Bruns T."/>
            <person name="Baldrian P."/>
            <person name="Vilgalys R."/>
            <person name="Dunand C."/>
            <person name="Henrissat B."/>
            <person name="Grigoriev I.V."/>
            <person name="Hibbett D."/>
            <person name="Nagy L.G."/>
            <person name="Martin F.M."/>
        </authorList>
    </citation>
    <scope>NUCLEOTIDE SEQUENCE</scope>
    <source>
        <strain evidence="2">BED1</strain>
    </source>
</reference>
<evidence type="ECO:0000313" key="3">
    <source>
        <dbReference type="Proteomes" id="UP001194468"/>
    </source>
</evidence>
<keyword evidence="3" id="KW-1185">Reference proteome</keyword>
<feature type="compositionally biased region" description="Polar residues" evidence="1">
    <location>
        <begin position="105"/>
        <end position="119"/>
    </location>
</feature>
<accession>A0AAD4GDM2</accession>
<organism evidence="2 3">
    <name type="scientific">Boletus edulis BED1</name>
    <dbReference type="NCBI Taxonomy" id="1328754"/>
    <lineage>
        <taxon>Eukaryota</taxon>
        <taxon>Fungi</taxon>
        <taxon>Dikarya</taxon>
        <taxon>Basidiomycota</taxon>
        <taxon>Agaricomycotina</taxon>
        <taxon>Agaricomycetes</taxon>
        <taxon>Agaricomycetidae</taxon>
        <taxon>Boletales</taxon>
        <taxon>Boletineae</taxon>
        <taxon>Boletaceae</taxon>
        <taxon>Boletoideae</taxon>
        <taxon>Boletus</taxon>
    </lineage>
</organism>
<evidence type="ECO:0000313" key="2">
    <source>
        <dbReference type="EMBL" id="KAF8439048.1"/>
    </source>
</evidence>
<feature type="compositionally biased region" description="Basic residues" evidence="1">
    <location>
        <begin position="139"/>
        <end position="151"/>
    </location>
</feature>
<name>A0AAD4GDM2_BOLED</name>
<comment type="caution">
    <text evidence="2">The sequence shown here is derived from an EMBL/GenBank/DDBJ whole genome shotgun (WGS) entry which is preliminary data.</text>
</comment>
<feature type="compositionally biased region" description="Basic and acidic residues" evidence="1">
    <location>
        <begin position="92"/>
        <end position="104"/>
    </location>
</feature>
<proteinExistence type="predicted"/>
<feature type="compositionally biased region" description="Low complexity" evidence="1">
    <location>
        <begin position="152"/>
        <end position="169"/>
    </location>
</feature>
<feature type="compositionally biased region" description="Low complexity" evidence="1">
    <location>
        <begin position="120"/>
        <end position="131"/>
    </location>
</feature>
<dbReference type="AlphaFoldDB" id="A0AAD4GDM2"/>
<sequence>MEGDPRVSKPRLPKAYTEEQLVFLRSHIGGFETRTRGHVRGDAKKFALDRANEFLVRFGLPPDLQGVDEAEPRFREQIYNWYKNTVGRARRKLEGRTRPKKLSDKASSSPGSLTWSPTLATSFASASDAADPPGPSTHARTHAHAHTHSHSHTQQQQQQQQQPGPSSQQLQFTFQAAVPIPVQVPSPTAIALNVTPMALRDTFVTHAIDAPTLSSLIQSYALAHPSPTPLTPVIHALFDAATTLLASCAVVSASTSASGASAGAGSASASASASGTSHARTSILFPLLRRFVDACAFFPNTLVHADVSGPLAGPRALQSALRKSSVWAPVGSCGGGSAGVVATHGSLSDEMERIKTDRQRRKDHVQWAQIHAAAIELGIVGGAGARAGGVTVGPNGGASYHHRPAQDLAYGVSPAPTTASANVTVTDSFSEMMARDAVWEADEVEWVAGIIVLRAIIRTGAMARKAEWEQLLGAYERRWKEIKDEARQALVTEVLLSARDDLARLDETRVT</sequence>
<gene>
    <name evidence="2" type="ORF">L210DRAFT_3646566</name>
</gene>
<dbReference type="EMBL" id="WHUW01000015">
    <property type="protein sequence ID" value="KAF8439048.1"/>
    <property type="molecule type" value="Genomic_DNA"/>
</dbReference>